<dbReference type="AlphaFoldDB" id="X0VPU9"/>
<feature type="non-terminal residue" evidence="1">
    <location>
        <position position="63"/>
    </location>
</feature>
<protein>
    <recommendedName>
        <fullName evidence="2">Restriction alleviation protein, Lar family</fullName>
    </recommendedName>
</protein>
<organism evidence="1">
    <name type="scientific">marine sediment metagenome</name>
    <dbReference type="NCBI Taxonomy" id="412755"/>
    <lineage>
        <taxon>unclassified sequences</taxon>
        <taxon>metagenomes</taxon>
        <taxon>ecological metagenomes</taxon>
    </lineage>
</organism>
<proteinExistence type="predicted"/>
<accession>X0VPU9</accession>
<name>X0VPU9_9ZZZZ</name>
<gene>
    <name evidence="1" type="ORF">S01H1_34298</name>
</gene>
<comment type="caution">
    <text evidence="1">The sequence shown here is derived from an EMBL/GenBank/DDBJ whole genome shotgun (WGS) entry which is preliminary data.</text>
</comment>
<dbReference type="EMBL" id="BARS01021350">
    <property type="protein sequence ID" value="GAG02581.1"/>
    <property type="molecule type" value="Genomic_DNA"/>
</dbReference>
<sequence>MGDLGKYKPELKACPFCGGAAEMREPYQDDNGPSWYTVVECTGCGVEQCATMTPHKSLYWDAG</sequence>
<reference evidence="1" key="1">
    <citation type="journal article" date="2014" name="Front. Microbiol.">
        <title>High frequency of phylogenetically diverse reductive dehalogenase-homologous genes in deep subseafloor sedimentary metagenomes.</title>
        <authorList>
            <person name="Kawai M."/>
            <person name="Futagami T."/>
            <person name="Toyoda A."/>
            <person name="Takaki Y."/>
            <person name="Nishi S."/>
            <person name="Hori S."/>
            <person name="Arai W."/>
            <person name="Tsubouchi T."/>
            <person name="Morono Y."/>
            <person name="Uchiyama I."/>
            <person name="Ito T."/>
            <person name="Fujiyama A."/>
            <person name="Inagaki F."/>
            <person name="Takami H."/>
        </authorList>
    </citation>
    <scope>NUCLEOTIDE SEQUENCE</scope>
    <source>
        <strain evidence="1">Expedition CK06-06</strain>
    </source>
</reference>
<evidence type="ECO:0008006" key="2">
    <source>
        <dbReference type="Google" id="ProtNLM"/>
    </source>
</evidence>
<dbReference type="Pfam" id="PF14354">
    <property type="entry name" value="Lar_restr_allev"/>
    <property type="match status" value="1"/>
</dbReference>
<evidence type="ECO:0000313" key="1">
    <source>
        <dbReference type="EMBL" id="GAG02581.1"/>
    </source>
</evidence>